<dbReference type="SUPFAM" id="SSF48371">
    <property type="entry name" value="ARM repeat"/>
    <property type="match status" value="3"/>
</dbReference>
<protein>
    <recommendedName>
        <fullName evidence="12">TOG domain-containing protein</fullName>
    </recommendedName>
</protein>
<evidence type="ECO:0000256" key="2">
    <source>
        <dbReference type="ARBA" id="ARBA00022490"/>
    </source>
</evidence>
<feature type="domain" description="Proteasome adapter and scaffold protein ECM29 HEAT-repeat" evidence="9">
    <location>
        <begin position="1296"/>
        <end position="1457"/>
    </location>
</feature>
<feature type="region of interest" description="Disordered" evidence="5">
    <location>
        <begin position="1683"/>
        <end position="1704"/>
    </location>
</feature>
<dbReference type="PANTHER" id="PTHR23346:SF19">
    <property type="entry name" value="PROTEASOME ADAPTER AND SCAFFOLD PROTEIN ECM29"/>
    <property type="match status" value="1"/>
</dbReference>
<feature type="domain" description="ECM29 ARM-like repeats" evidence="8">
    <location>
        <begin position="623"/>
        <end position="817"/>
    </location>
</feature>
<dbReference type="Pfam" id="PF23702">
    <property type="entry name" value="ARM_ECM29"/>
    <property type="match status" value="1"/>
</dbReference>
<proteinExistence type="predicted"/>
<evidence type="ECO:0000256" key="5">
    <source>
        <dbReference type="SAM" id="MobiDB-lite"/>
    </source>
</evidence>
<comment type="caution">
    <text evidence="10">The sequence shown here is derived from an EMBL/GenBank/DDBJ whole genome shotgun (WGS) entry which is preliminary data.</text>
</comment>
<keyword evidence="3" id="KW-0677">Repeat</keyword>
<dbReference type="Gene3D" id="1.25.10.10">
    <property type="entry name" value="Leucine-rich Repeat Variant"/>
    <property type="match status" value="4"/>
</dbReference>
<dbReference type="GO" id="GO:0000502">
    <property type="term" value="C:proteasome complex"/>
    <property type="evidence" value="ECO:0007669"/>
    <property type="project" value="UniProtKB-KW"/>
</dbReference>
<dbReference type="Pfam" id="PF23271">
    <property type="entry name" value="HEAT_GCN1"/>
    <property type="match status" value="1"/>
</dbReference>
<evidence type="ECO:0008006" key="12">
    <source>
        <dbReference type="Google" id="ProtNLM"/>
    </source>
</evidence>
<dbReference type="PANTHER" id="PTHR23346">
    <property type="entry name" value="TRANSLATIONAL ACTIVATOR GCN1-RELATED"/>
    <property type="match status" value="1"/>
</dbReference>
<evidence type="ECO:0000259" key="9">
    <source>
        <dbReference type="Pfam" id="PF24492"/>
    </source>
</evidence>
<organism evidence="10 11">
    <name type="scientific">Tigriopus californicus</name>
    <name type="common">Marine copepod</name>
    <dbReference type="NCBI Taxonomy" id="6832"/>
    <lineage>
        <taxon>Eukaryota</taxon>
        <taxon>Metazoa</taxon>
        <taxon>Ecdysozoa</taxon>
        <taxon>Arthropoda</taxon>
        <taxon>Crustacea</taxon>
        <taxon>Multicrustacea</taxon>
        <taxon>Hexanauplia</taxon>
        <taxon>Copepoda</taxon>
        <taxon>Harpacticoida</taxon>
        <taxon>Harpacticidae</taxon>
        <taxon>Tigriopus</taxon>
    </lineage>
</organism>
<sequence length="1876" mass="209488">MTSPPSAMSVSPWTEASSASALTAQDELALLDRVLMRLASADSDQALSLAVQKFLPPSLLKLSSSAEGVRKKVMELLVHINKRVKNNANIQLPMDTLLVQYQDPSATSFVTNFTVIYIKMGFPRAPPVQQVQWVGPLLAALADKPESHRDSLLLMLIPVLGEIKVSDDPAQQKTALGLHEKPQVRKLLVDFLADYLLLPYGSHPSLKPAEEPGQEPIPLAVPAGLSEASWKRVASEALVPSEILEKNKVQVLKFLGLGIFDEADIALHFVIGLADTRHSVTAQADTNMRKLGSFLDWNDPGVVSRLYALFLGTLMIKDKPPIKPEHRRMPANTRIRLKLMPFLLKSREAAIQFPACIQVTFDLLFGTTGNSNPKLKMSAVSFIHHIIYHCPSQRLSAMGAVLLSALTRLVNEPESEAKLRASCYVAIGKLGLKVPQLVNKDATMIQTFFEAISKEDKETQMSVQEAMALMAPSFRQMEKSNLKFVEALLATYIEKEEPQVRLVSVQYAGEVFRFVHVPSRYILLLGAGDIKENVVKEARNHLYQPLHKFHQMEEARFKRPGDVQLNSSEILPEFRPMLQYVIDKAAIRIKTKQKFVIGDKVLAFNPVVYTEMVKFLRLCLLNSAGTIPPRDFLSQPRLYAPKISKFVANDHEKGHNHILKFVDFSEKLLSAVKNLESVQSLLQIVGCTFPMTAQRFAGRVGWIKGLLDNTRDDVRENVAELYAIIVAELEDELFEKAMGDLTRGFKEKSLEYQHGVIMALGFSFGRRFLRLKARSAPTTIDERNWVIYASSVQLILAQLGTNSHTLMTISACTALIELGRCGPLPLEDEGNEGKDIKSKLAVVKRLLTILKTGKNSMRVRERAALALGFLCVGDPRFPYQRLILEEFLELASEVKDIELHFTMGEAIVYAAFGSHSPSARDYWLISEEDFTPPLDQDKSPDELVTWLLSQLCGKYIQSTHPNVKQSACLWLLALLKHGETLQVVRDRLLDIQSAFMTVLGDNNEMIQDAASKGLGLVYDCSSEGQKEEMVKGLLQTLTEGKREVQKVGEDTKIFEEGQLGKTPTGGNLSTYKELCSLASDLNQPDLVYKFMNLANHNAMWNSKKGAAFGFSNIAAKAGEQLEQHLPKIIPKLYRYQFDPNPKIQESMTSIWHALVPETNKTVDKYLSQIVREISDNLENKLWRVRESCCNAIQDLLRGRGLDGAMEHLPNLWLRTFRVMDDIKESVRLSATKAAGSLSRISIKMCDIDQGAKGGEEAVKVVIPPLLEKGLTSSVSEVRSISIATIMKITKSAGVLLKPHLSILIPALLHATSELEGKELNYLSVRLANDVSVQEKLDMARIASAKSSPMMDCVNQVLQYVDTDILEQLVPKVVDLIKSNTGIGAKGCTAHFVVVLCHHCPLDLQPYSGKILAAFVSGLSDRTPAVRKTYASAIGHLMKTAKDSSMEKLFAKLRTWYMEKTDEATRWAVAYTYEAINQQNADKMKTHAAQALPIVFLAMHEEKRADNENEELLQIFEEVWLDCTPGTEAGIRIYLKEIMSILSLAIESQQWKVKAQTARAISTIAKKLGSSLPTEQTQEFLILLLNALSGRTWDGKETLLVALADVCEKNSEAAKTVFDDPSNEITVDNLMSCVLRECKKDKVFYKIVALESAGRIIDAFQTKHFKELYDIVFPIIKKEDEVQKNENGGESVAGQKNEDQDKEKEEIHETEEMLELRHAIYVSIGSAWPSDPEFQSRHLVELLISCRNRIQSTIRKNMLAIVKCLNSVIDRWHQGDTPDIQDQVFVELGKILSGALVIPKSKQLRWEALDLLDKGIALLTERNCPEINGSFREEIAKSLDDVIKDVSSDAATKTKARELRKLLTAIAPEPPTKMDET</sequence>
<reference evidence="10 11" key="1">
    <citation type="journal article" date="2018" name="Nat. Ecol. Evol.">
        <title>Genomic signatures of mitonuclear coevolution across populations of Tigriopus californicus.</title>
        <authorList>
            <person name="Barreto F.S."/>
            <person name="Watson E.T."/>
            <person name="Lima T.G."/>
            <person name="Willett C.S."/>
            <person name="Edmands S."/>
            <person name="Li W."/>
            <person name="Burton R.S."/>
        </authorList>
    </citation>
    <scope>NUCLEOTIDE SEQUENCE [LARGE SCALE GENOMIC DNA]</scope>
    <source>
        <strain evidence="10 11">San Diego</strain>
    </source>
</reference>
<evidence type="ECO:0000313" key="10">
    <source>
        <dbReference type="EMBL" id="TRY72263.1"/>
    </source>
</evidence>
<keyword evidence="2" id="KW-0963">Cytoplasm</keyword>
<dbReference type="InterPro" id="IPR055443">
    <property type="entry name" value="HEAT_ECM29"/>
</dbReference>
<evidence type="ECO:0000256" key="1">
    <source>
        <dbReference type="ARBA" id="ARBA00004496"/>
    </source>
</evidence>
<comment type="subcellular location">
    <subcellularLocation>
        <location evidence="1">Cytoplasm</location>
    </subcellularLocation>
</comment>
<evidence type="ECO:0000259" key="7">
    <source>
        <dbReference type="Pfam" id="PF23271"/>
    </source>
</evidence>
<feature type="domain" description="Proteasome component Ecm29 N-terminal" evidence="6">
    <location>
        <begin position="31"/>
        <end position="526"/>
    </location>
</feature>
<evidence type="ECO:0000256" key="4">
    <source>
        <dbReference type="ARBA" id="ARBA00022942"/>
    </source>
</evidence>
<evidence type="ECO:0000259" key="6">
    <source>
        <dbReference type="Pfam" id="PF13001"/>
    </source>
</evidence>
<dbReference type="GO" id="GO:0060090">
    <property type="term" value="F:molecular adaptor activity"/>
    <property type="evidence" value="ECO:0007669"/>
    <property type="project" value="InterPro"/>
</dbReference>
<accession>A0A553P3J8</accession>
<name>A0A553P3J8_TIGCA</name>
<feature type="domain" description="Stalled ribosome sensor GCN1-like HEAT repeats region" evidence="7">
    <location>
        <begin position="1111"/>
        <end position="1237"/>
    </location>
</feature>
<dbReference type="GO" id="GO:0005634">
    <property type="term" value="C:nucleus"/>
    <property type="evidence" value="ECO:0007669"/>
    <property type="project" value="TreeGrafter"/>
</dbReference>
<dbReference type="OrthoDB" id="16066at2759"/>
<evidence type="ECO:0000256" key="3">
    <source>
        <dbReference type="ARBA" id="ARBA00022737"/>
    </source>
</evidence>
<dbReference type="STRING" id="6832.A0A553P3J8"/>
<dbReference type="InterPro" id="IPR011989">
    <property type="entry name" value="ARM-like"/>
</dbReference>
<feature type="compositionally biased region" description="Basic and acidic residues" evidence="5">
    <location>
        <begin position="1695"/>
        <end position="1704"/>
    </location>
</feature>
<dbReference type="InterPro" id="IPR055444">
    <property type="entry name" value="ARM_ECM29"/>
</dbReference>
<dbReference type="EMBL" id="VCGU01000008">
    <property type="protein sequence ID" value="TRY72263.1"/>
    <property type="molecule type" value="Genomic_DNA"/>
</dbReference>
<dbReference type="Pfam" id="PF13001">
    <property type="entry name" value="ECM29_N"/>
    <property type="match status" value="1"/>
</dbReference>
<keyword evidence="4" id="KW-0647">Proteasome</keyword>
<dbReference type="Pfam" id="PF23731">
    <property type="entry name" value="ARM_ECM29_C"/>
    <property type="match status" value="1"/>
</dbReference>
<dbReference type="GO" id="GO:0005737">
    <property type="term" value="C:cytoplasm"/>
    <property type="evidence" value="ECO:0007669"/>
    <property type="project" value="UniProtKB-SubCell"/>
</dbReference>
<dbReference type="OMA" id="CRIKDIE"/>
<dbReference type="GO" id="GO:0043248">
    <property type="term" value="P:proteasome assembly"/>
    <property type="evidence" value="ECO:0007669"/>
    <property type="project" value="InterPro"/>
</dbReference>
<dbReference type="InterPro" id="IPR024372">
    <property type="entry name" value="Ecm29_N"/>
</dbReference>
<dbReference type="InterPro" id="IPR016024">
    <property type="entry name" value="ARM-type_fold"/>
</dbReference>
<dbReference type="InterPro" id="IPR057546">
    <property type="entry name" value="HEAT_GCN1"/>
</dbReference>
<evidence type="ECO:0000313" key="11">
    <source>
        <dbReference type="Proteomes" id="UP000318571"/>
    </source>
</evidence>
<evidence type="ECO:0000259" key="8">
    <source>
        <dbReference type="Pfam" id="PF23702"/>
    </source>
</evidence>
<keyword evidence="11" id="KW-1185">Reference proteome</keyword>
<dbReference type="Proteomes" id="UP000318571">
    <property type="component" value="Chromosome 7"/>
</dbReference>
<gene>
    <name evidence="10" type="ORF">TCAL_11939</name>
</gene>
<dbReference type="Pfam" id="PF24492">
    <property type="entry name" value="HEAT_ECM29"/>
    <property type="match status" value="1"/>
</dbReference>
<dbReference type="GO" id="GO:0036503">
    <property type="term" value="P:ERAD pathway"/>
    <property type="evidence" value="ECO:0007669"/>
    <property type="project" value="TreeGrafter"/>
</dbReference>